<feature type="transmembrane region" description="Helical" evidence="5">
    <location>
        <begin position="279"/>
        <end position="302"/>
    </location>
</feature>
<evidence type="ECO:0000256" key="4">
    <source>
        <dbReference type="ARBA" id="ARBA00023136"/>
    </source>
</evidence>
<reference evidence="7" key="1">
    <citation type="submission" date="2023-06" db="EMBL/GenBank/DDBJ databases">
        <authorList>
            <person name="Delattre M."/>
        </authorList>
    </citation>
    <scope>NUCLEOTIDE SEQUENCE</scope>
    <source>
        <strain evidence="7">AF72</strain>
    </source>
</reference>
<gene>
    <name evidence="7" type="ORF">MSPICULIGERA_LOCUS18035</name>
</gene>
<dbReference type="AlphaFoldDB" id="A0AA36GBX6"/>
<feature type="transmembrane region" description="Helical" evidence="5">
    <location>
        <begin position="160"/>
        <end position="181"/>
    </location>
</feature>
<feature type="transmembrane region" description="Helical" evidence="5">
    <location>
        <begin position="218"/>
        <end position="236"/>
    </location>
</feature>
<feature type="non-terminal residue" evidence="7">
    <location>
        <position position="372"/>
    </location>
</feature>
<accession>A0AA36GBX6</accession>
<keyword evidence="3 5" id="KW-1133">Transmembrane helix</keyword>
<feature type="transmembrane region" description="Helical" evidence="5">
    <location>
        <begin position="115"/>
        <end position="139"/>
    </location>
</feature>
<dbReference type="PANTHER" id="PTHR46709">
    <property type="entry name" value="PROTEIN CBG23488-RELATED"/>
    <property type="match status" value="1"/>
</dbReference>
<dbReference type="CDD" id="cd14978">
    <property type="entry name" value="7tmA_FMRFamide_R-like"/>
    <property type="match status" value="1"/>
</dbReference>
<organism evidence="7 8">
    <name type="scientific">Mesorhabditis spiculigera</name>
    <dbReference type="NCBI Taxonomy" id="96644"/>
    <lineage>
        <taxon>Eukaryota</taxon>
        <taxon>Metazoa</taxon>
        <taxon>Ecdysozoa</taxon>
        <taxon>Nematoda</taxon>
        <taxon>Chromadorea</taxon>
        <taxon>Rhabditida</taxon>
        <taxon>Rhabditina</taxon>
        <taxon>Rhabditomorpha</taxon>
        <taxon>Rhabditoidea</taxon>
        <taxon>Rhabditidae</taxon>
        <taxon>Mesorhabditinae</taxon>
        <taxon>Mesorhabditis</taxon>
    </lineage>
</organism>
<comment type="subcellular location">
    <subcellularLocation>
        <location evidence="1">Membrane</location>
    </subcellularLocation>
</comment>
<name>A0AA36GBX6_9BILA</name>
<evidence type="ECO:0000313" key="8">
    <source>
        <dbReference type="Proteomes" id="UP001177023"/>
    </source>
</evidence>
<proteinExistence type="predicted"/>
<dbReference type="PANTHER" id="PTHR46709:SF1">
    <property type="entry name" value="G-PROTEIN COUPLED RECEPTORS FAMILY 1 PROFILE DOMAIN-CONTAINING PROTEIN"/>
    <property type="match status" value="1"/>
</dbReference>
<dbReference type="InterPro" id="IPR017452">
    <property type="entry name" value="GPCR_Rhodpsn_7TM"/>
</dbReference>
<feature type="domain" description="G-protein coupled receptors family 1 profile" evidence="6">
    <location>
        <begin position="55"/>
        <end position="337"/>
    </location>
</feature>
<comment type="caution">
    <text evidence="7">The sequence shown here is derived from an EMBL/GenBank/DDBJ whole genome shotgun (WGS) entry which is preliminary data.</text>
</comment>
<dbReference type="Proteomes" id="UP001177023">
    <property type="component" value="Unassembled WGS sequence"/>
</dbReference>
<feature type="transmembrane region" description="Helical" evidence="5">
    <location>
        <begin position="314"/>
        <end position="336"/>
    </location>
</feature>
<dbReference type="PROSITE" id="PS50262">
    <property type="entry name" value="G_PROTEIN_RECEP_F1_2"/>
    <property type="match status" value="1"/>
</dbReference>
<dbReference type="Gene3D" id="1.20.1070.10">
    <property type="entry name" value="Rhodopsin 7-helix transmembrane proteins"/>
    <property type="match status" value="1"/>
</dbReference>
<evidence type="ECO:0000256" key="2">
    <source>
        <dbReference type="ARBA" id="ARBA00022692"/>
    </source>
</evidence>
<dbReference type="EMBL" id="CATQJA010002657">
    <property type="protein sequence ID" value="CAJ0579830.1"/>
    <property type="molecule type" value="Genomic_DNA"/>
</dbReference>
<keyword evidence="8" id="KW-1185">Reference proteome</keyword>
<evidence type="ECO:0000313" key="7">
    <source>
        <dbReference type="EMBL" id="CAJ0579830.1"/>
    </source>
</evidence>
<evidence type="ECO:0000259" key="6">
    <source>
        <dbReference type="PROSITE" id="PS50262"/>
    </source>
</evidence>
<feature type="transmembrane region" description="Helical" evidence="5">
    <location>
        <begin position="74"/>
        <end position="95"/>
    </location>
</feature>
<dbReference type="SUPFAM" id="SSF81321">
    <property type="entry name" value="Family A G protein-coupled receptor-like"/>
    <property type="match status" value="1"/>
</dbReference>
<evidence type="ECO:0000256" key="1">
    <source>
        <dbReference type="ARBA" id="ARBA00004370"/>
    </source>
</evidence>
<evidence type="ECO:0000256" key="5">
    <source>
        <dbReference type="SAM" id="Phobius"/>
    </source>
</evidence>
<protein>
    <recommendedName>
        <fullName evidence="6">G-protein coupled receptors family 1 profile domain-containing protein</fullName>
    </recommendedName>
</protein>
<feature type="transmembrane region" description="Helical" evidence="5">
    <location>
        <begin position="39"/>
        <end position="62"/>
    </location>
</feature>
<keyword evidence="4 5" id="KW-0472">Membrane</keyword>
<keyword evidence="2 5" id="KW-0812">Transmembrane</keyword>
<dbReference type="GO" id="GO:0016020">
    <property type="term" value="C:membrane"/>
    <property type="evidence" value="ECO:0007669"/>
    <property type="project" value="UniProtKB-SubCell"/>
</dbReference>
<sequence length="372" mass="42712">MDTIHFELLPEASTSAESLTVTTDECYHEESTTDTVRMVLNFGVGSVIGITGICLNTILLLLFSRLSFRNTNYLYLYILAFFDIVVESCFILIFSLSSYYEYFENYELYVAWHNYLRAVSTIGQVLILASSVLIVLASFERYMCSSSKTPGFDPTTRGQLIFCVILYAFIVKGTVFAELTLKHEPHCDPFSDWHIQQSTLASHESFYYRWWMFHGRNVLSVFLPFSLLCVLNFLTFRNINRKSKHFEAMLLEGPTMLLPQDAQQALVTRERKRDATYTLFALVSVYLFSNLINATLTFWEYIDRDGLAGGFGTAYRYLADISSILTTAATSFRLPIYWACNRELRNHLSAFIGEFSTSSLKKRLSVKHEVMV</sequence>
<evidence type="ECO:0000256" key="3">
    <source>
        <dbReference type="ARBA" id="ARBA00022989"/>
    </source>
</evidence>